<feature type="transmembrane region" description="Helical" evidence="1">
    <location>
        <begin position="326"/>
        <end position="346"/>
    </location>
</feature>
<feature type="transmembrane region" description="Helical" evidence="1">
    <location>
        <begin position="300"/>
        <end position="320"/>
    </location>
</feature>
<evidence type="ECO:0000256" key="1">
    <source>
        <dbReference type="SAM" id="Phobius"/>
    </source>
</evidence>
<feature type="transmembrane region" description="Helical" evidence="1">
    <location>
        <begin position="73"/>
        <end position="106"/>
    </location>
</feature>
<dbReference type="EMBL" id="MVJN01000014">
    <property type="protein sequence ID" value="RAP34733.1"/>
    <property type="molecule type" value="Genomic_DNA"/>
</dbReference>
<keyword evidence="1" id="KW-0472">Membrane</keyword>
<feature type="transmembrane region" description="Helical" evidence="1">
    <location>
        <begin position="358"/>
        <end position="375"/>
    </location>
</feature>
<proteinExistence type="predicted"/>
<evidence type="ECO:0000313" key="2">
    <source>
        <dbReference type="EMBL" id="RAP34733.1"/>
    </source>
</evidence>
<sequence>MNVNKAFFSKNSLVAIILLLIGFNISYSLINCWNFVTDDAFISWRYADQLAQGNGLLWTVNKLPVEGYSNFTWILLAYLVLKLGLPLIPSLKVVATSCLLLAFFLLYRCARLFGSPFYALLSVYLFSCYKGLYWWTVSGLETSLFIMLVLLFTFLLLQIFSDTKQNNCRSCFWLCISLTLLSLTRFEGILWLGFAGLYIICHWFHAGSAREKLWKPVLKPAAVCFILGFLLPYSIYFAWRLSYFGQLLPNSYLCKWMSSFYPSIASYYRFFLIQDYLAISFPSLIIGLPYLMARYDCRHLLLWLPSLAYALLLWDANPVIAHYNRLFLPAFALVCILPPLGINESLHYFSINERYKQLICLIAILLLAFSSIPSIKSEQIQNELGHYQQRSALRLQVSQLINQQAKKNARILVSDCGVIPYFGRSDLEFIDSECLNNRDMTQYKSLELYAVELMRNARPDWIIYSVNELGRANDLMEILMAKGFLNHYQLVGGFPLYATRANGQRFADFTYRIYRCLPDYCNY</sequence>
<keyword evidence="1" id="KW-0812">Transmembrane</keyword>
<comment type="caution">
    <text evidence="2">The sequence shown here is derived from an EMBL/GenBank/DDBJ whole genome shotgun (WGS) entry which is preliminary data.</text>
</comment>
<keyword evidence="1" id="KW-1133">Transmembrane helix</keyword>
<feature type="transmembrane region" description="Helical" evidence="1">
    <location>
        <begin position="189"/>
        <end position="205"/>
    </location>
</feature>
<evidence type="ECO:0008006" key="4">
    <source>
        <dbReference type="Google" id="ProtNLM"/>
    </source>
</evidence>
<evidence type="ECO:0000313" key="3">
    <source>
        <dbReference type="Proteomes" id="UP000249458"/>
    </source>
</evidence>
<organism evidence="2 3">
    <name type="scientific">Legionella quinlivanii</name>
    <dbReference type="NCBI Taxonomy" id="45073"/>
    <lineage>
        <taxon>Bacteria</taxon>
        <taxon>Pseudomonadati</taxon>
        <taxon>Pseudomonadota</taxon>
        <taxon>Gammaproteobacteria</taxon>
        <taxon>Legionellales</taxon>
        <taxon>Legionellaceae</taxon>
        <taxon>Legionella</taxon>
    </lineage>
</organism>
<gene>
    <name evidence="2" type="ORF">B1207_14865</name>
</gene>
<dbReference type="Proteomes" id="UP000249458">
    <property type="component" value="Unassembled WGS sequence"/>
</dbReference>
<feature type="transmembrane region" description="Helical" evidence="1">
    <location>
        <begin position="142"/>
        <end position="160"/>
    </location>
</feature>
<feature type="transmembrane region" description="Helical" evidence="1">
    <location>
        <begin position="118"/>
        <end position="136"/>
    </location>
</feature>
<accession>A0A364LFI5</accession>
<feature type="transmembrane region" description="Helical" evidence="1">
    <location>
        <begin position="217"/>
        <end position="239"/>
    </location>
</feature>
<protein>
    <recommendedName>
        <fullName evidence="4">Protein LphB</fullName>
    </recommendedName>
</protein>
<reference evidence="2 3" key="1">
    <citation type="submission" date="2017-02" db="EMBL/GenBank/DDBJ databases">
        <title>Legionella quilivanii strain from human: case report and whole genome sequencing analysis.</title>
        <authorList>
            <person name="Lalancette C."/>
            <person name="Leduc J.-M."/>
            <person name="Levesque S."/>
            <person name="Fournier E."/>
            <person name="Saoud J."/>
            <person name="Faucher S.P."/>
            <person name="Bernard K."/>
            <person name="Martineau C."/>
            <person name="Longtin J."/>
        </authorList>
    </citation>
    <scope>NUCLEOTIDE SEQUENCE [LARGE SCALE GENOMIC DNA]</scope>
    <source>
        <strain evidence="2 3">ID143958</strain>
    </source>
</reference>
<feature type="transmembrane region" description="Helical" evidence="1">
    <location>
        <begin position="12"/>
        <end position="36"/>
    </location>
</feature>
<name>A0A364LFI5_9GAMM</name>
<feature type="transmembrane region" description="Helical" evidence="1">
    <location>
        <begin position="167"/>
        <end position="183"/>
    </location>
</feature>
<feature type="transmembrane region" description="Helical" evidence="1">
    <location>
        <begin position="267"/>
        <end position="288"/>
    </location>
</feature>
<dbReference type="AlphaFoldDB" id="A0A364LFI5"/>